<evidence type="ECO:0000313" key="2">
    <source>
        <dbReference type="Proteomes" id="UP000001067"/>
    </source>
</evidence>
<dbReference type="Proteomes" id="UP000001067">
    <property type="component" value="Unassembled WGS sequence"/>
</dbReference>
<dbReference type="EMBL" id="GL533665">
    <property type="protein sequence ID" value="EFQ93714.1"/>
    <property type="molecule type" value="Genomic_DNA"/>
</dbReference>
<protein>
    <submittedName>
        <fullName evidence="1">Uncharacterized protein</fullName>
    </submittedName>
</protein>
<keyword evidence="2" id="KW-1185">Reference proteome</keyword>
<dbReference type="AlphaFoldDB" id="E3RKN5"/>
<name>E3RKN5_PYRTT</name>
<dbReference type="HOGENOM" id="CLU_1810847_0_0_1"/>
<dbReference type="OrthoDB" id="5429862at2759"/>
<evidence type="ECO:0000313" key="1">
    <source>
        <dbReference type="EMBL" id="EFQ93714.1"/>
    </source>
</evidence>
<organism evidence="2">
    <name type="scientific">Pyrenophora teres f. teres (strain 0-1)</name>
    <name type="common">Barley net blotch fungus</name>
    <name type="synonym">Drechslera teres f. teres</name>
    <dbReference type="NCBI Taxonomy" id="861557"/>
    <lineage>
        <taxon>Eukaryota</taxon>
        <taxon>Fungi</taxon>
        <taxon>Dikarya</taxon>
        <taxon>Ascomycota</taxon>
        <taxon>Pezizomycotina</taxon>
        <taxon>Dothideomycetes</taxon>
        <taxon>Pleosporomycetidae</taxon>
        <taxon>Pleosporales</taxon>
        <taxon>Pleosporineae</taxon>
        <taxon>Pleosporaceae</taxon>
        <taxon>Pyrenophora</taxon>
    </lineage>
</organism>
<sequence length="173" mass="19735">STRPQYNDNTQRRNNKKCYVCNKPGCWSTRHSREERKEAQQRYRTHVQTHNVNIDYEAFLAQFEGIDIDNDDDDGDTDEELNAFFNNDQLDTKHQFLTATYGTVDGETMVRNLNNTAALHAITKIDLYAGNDIAKEASHLFTLDHRYGREQFQGIMPDTGAAGVSTAGKQQIT</sequence>
<dbReference type="KEGG" id="pte:PTT_08811"/>
<reference evidence="1 2" key="1">
    <citation type="journal article" date="2010" name="Genome Biol.">
        <title>A first genome assembly of the barley fungal pathogen Pyrenophora teres f. teres.</title>
        <authorList>
            <person name="Ellwood S.R."/>
            <person name="Liu Z."/>
            <person name="Syme R.A."/>
            <person name="Lai Z."/>
            <person name="Hane J.K."/>
            <person name="Keiper F."/>
            <person name="Moffat C.S."/>
            <person name="Oliver R.P."/>
            <person name="Friesen T.L."/>
        </authorList>
    </citation>
    <scope>NUCLEOTIDE SEQUENCE [LARGE SCALE GENOMIC DNA]</scope>
    <source>
        <strain evidence="1 2">0-1</strain>
    </source>
</reference>
<gene>
    <name evidence="1" type="ORF">PTT_08811</name>
</gene>
<proteinExistence type="predicted"/>
<feature type="non-terminal residue" evidence="1">
    <location>
        <position position="1"/>
    </location>
</feature>
<accession>E3RKN5</accession>